<accession>A0A7G9SMR0</accession>
<organism evidence="1 2">
    <name type="scientific">Thermomonas carbonis</name>
    <dbReference type="NCBI Taxonomy" id="1463158"/>
    <lineage>
        <taxon>Bacteria</taxon>
        <taxon>Pseudomonadati</taxon>
        <taxon>Pseudomonadota</taxon>
        <taxon>Gammaproteobacteria</taxon>
        <taxon>Lysobacterales</taxon>
        <taxon>Lysobacteraceae</taxon>
        <taxon>Thermomonas</taxon>
    </lineage>
</organism>
<gene>
    <name evidence="1" type="ORF">H9L16_10535</name>
</gene>
<dbReference type="AlphaFoldDB" id="A0A7G9SMR0"/>
<keyword evidence="2" id="KW-1185">Reference proteome</keyword>
<dbReference type="Pfam" id="PF13704">
    <property type="entry name" value="Glyco_tranf_2_4"/>
    <property type="match status" value="1"/>
</dbReference>
<evidence type="ECO:0000313" key="1">
    <source>
        <dbReference type="EMBL" id="QNN69135.1"/>
    </source>
</evidence>
<name>A0A7G9SMR0_9GAMM</name>
<sequence>MSSGTNLLGHFLDHYRRLGVDEFLLTLHAEASDPRAQDMLDIMASHGISPRLRTAEFNTRLKLERYRALIGEHCRPEDWILYADMDEFHAYPVAIHELLASCDAAGYRFVRGRMRDRLAAGGQLVPMRPVPSLWEQFPFRASVTSRIRQGWDRKVCAAKPDVVFDEGGMHCLAYGHDRSTNYRLTHLDARGFPNLVDIDHFAWDDTLLKRIETKLAGLGGDSDSTDDPVVMAEYERVRVHLLAHGNIAADDFEVAPLPTHHYER</sequence>
<evidence type="ECO:0000313" key="2">
    <source>
        <dbReference type="Proteomes" id="UP000515804"/>
    </source>
</evidence>
<dbReference type="EMBL" id="CP060719">
    <property type="protein sequence ID" value="QNN69135.1"/>
    <property type="molecule type" value="Genomic_DNA"/>
</dbReference>
<dbReference type="GO" id="GO:0016740">
    <property type="term" value="F:transferase activity"/>
    <property type="evidence" value="ECO:0007669"/>
    <property type="project" value="UniProtKB-KW"/>
</dbReference>
<keyword evidence="1" id="KW-0808">Transferase</keyword>
<dbReference type="RefSeq" id="WP_187551658.1">
    <property type="nucleotide sequence ID" value="NZ_BMZL01000002.1"/>
</dbReference>
<proteinExistence type="predicted"/>
<protein>
    <submittedName>
        <fullName evidence="1">Glycosyltransferase family 2 protein</fullName>
    </submittedName>
</protein>
<dbReference type="KEGG" id="tcn:H9L16_10535"/>
<dbReference type="Proteomes" id="UP000515804">
    <property type="component" value="Chromosome"/>
</dbReference>
<reference evidence="1 2" key="1">
    <citation type="submission" date="2020-08" db="EMBL/GenBank/DDBJ databases">
        <title>Genome sequence of Thermomonas carbonis KCTC 42013T.</title>
        <authorList>
            <person name="Hyun D.-W."/>
            <person name="Bae J.-W."/>
        </authorList>
    </citation>
    <scope>NUCLEOTIDE SEQUENCE [LARGE SCALE GENOMIC DNA]</scope>
    <source>
        <strain evidence="1 2">KCTC 42013</strain>
    </source>
</reference>